<dbReference type="SUPFAM" id="SSF56349">
    <property type="entry name" value="DNA breaking-rejoining enzymes"/>
    <property type="match status" value="1"/>
</dbReference>
<dbReference type="GO" id="GO:0015074">
    <property type="term" value="P:DNA integration"/>
    <property type="evidence" value="ECO:0007669"/>
    <property type="project" value="InterPro"/>
</dbReference>
<dbReference type="InterPro" id="IPR011010">
    <property type="entry name" value="DNA_brk_join_enz"/>
</dbReference>
<keyword evidence="2" id="KW-0175">Coiled coil</keyword>
<keyword evidence="3" id="KW-0812">Transmembrane</keyword>
<dbReference type="InterPro" id="IPR002104">
    <property type="entry name" value="Integrase_catalytic"/>
</dbReference>
<dbReference type="Gene3D" id="1.10.443.10">
    <property type="entry name" value="Intergrase catalytic core"/>
    <property type="match status" value="1"/>
</dbReference>
<evidence type="ECO:0000313" key="5">
    <source>
        <dbReference type="EMBL" id="NLF54649.1"/>
    </source>
</evidence>
<feature type="coiled-coil region" evidence="2">
    <location>
        <begin position="1"/>
        <end position="42"/>
    </location>
</feature>
<proteinExistence type="predicted"/>
<dbReference type="GO" id="GO:0003677">
    <property type="term" value="F:DNA binding"/>
    <property type="evidence" value="ECO:0007669"/>
    <property type="project" value="InterPro"/>
</dbReference>
<dbReference type="EMBL" id="JAAYYV010000251">
    <property type="protein sequence ID" value="NLF54649.1"/>
    <property type="molecule type" value="Genomic_DNA"/>
</dbReference>
<dbReference type="GO" id="GO:0006310">
    <property type="term" value="P:DNA recombination"/>
    <property type="evidence" value="ECO:0007669"/>
    <property type="project" value="UniProtKB-KW"/>
</dbReference>
<dbReference type="AlphaFoldDB" id="A0A7X7LWG3"/>
<evidence type="ECO:0000259" key="4">
    <source>
        <dbReference type="PROSITE" id="PS51898"/>
    </source>
</evidence>
<evidence type="ECO:0000256" key="1">
    <source>
        <dbReference type="ARBA" id="ARBA00023172"/>
    </source>
</evidence>
<feature type="transmembrane region" description="Helical" evidence="3">
    <location>
        <begin position="102"/>
        <end position="120"/>
    </location>
</feature>
<feature type="domain" description="Tyr recombinase" evidence="4">
    <location>
        <begin position="173"/>
        <end position="340"/>
    </location>
</feature>
<dbReference type="InterPro" id="IPR013762">
    <property type="entry name" value="Integrase-like_cat_sf"/>
</dbReference>
<accession>A0A7X7LWG3</accession>
<evidence type="ECO:0000256" key="3">
    <source>
        <dbReference type="SAM" id="Phobius"/>
    </source>
</evidence>
<reference evidence="5 6" key="1">
    <citation type="journal article" date="2020" name="Biotechnol. Biofuels">
        <title>New insights from the biogas microbiome by comprehensive genome-resolved metagenomics of nearly 1600 species originating from multiple anaerobic digesters.</title>
        <authorList>
            <person name="Campanaro S."/>
            <person name="Treu L."/>
            <person name="Rodriguez-R L.M."/>
            <person name="Kovalovszki A."/>
            <person name="Ziels R.M."/>
            <person name="Maus I."/>
            <person name="Zhu X."/>
            <person name="Kougias P.G."/>
            <person name="Basile A."/>
            <person name="Luo G."/>
            <person name="Schluter A."/>
            <person name="Konstantinidis K.T."/>
            <person name="Angelidaki I."/>
        </authorList>
    </citation>
    <scope>NUCLEOTIDE SEQUENCE [LARGE SCALE GENOMIC DNA]</scope>
    <source>
        <strain evidence="5">AS06rmzACSIP_256</strain>
    </source>
</reference>
<comment type="caution">
    <text evidence="5">The sequence shown here is derived from an EMBL/GenBank/DDBJ whole genome shotgun (WGS) entry which is preliminary data.</text>
</comment>
<organism evidence="5 6">
    <name type="scientific">Thauera phenolivorans</name>
    <dbReference type="NCBI Taxonomy" id="1792543"/>
    <lineage>
        <taxon>Bacteria</taxon>
        <taxon>Pseudomonadati</taxon>
        <taxon>Pseudomonadota</taxon>
        <taxon>Betaproteobacteria</taxon>
        <taxon>Rhodocyclales</taxon>
        <taxon>Zoogloeaceae</taxon>
        <taxon>Thauera</taxon>
    </lineage>
</organism>
<keyword evidence="3" id="KW-0472">Membrane</keyword>
<gene>
    <name evidence="5" type="ORF">GX576_09710</name>
</gene>
<sequence length="355" mass="37607">REAEQAALAEAREAAASARETAERLRRQAAADQQEVQRFTARFNEYKALQDGLSELQTLQRAAAQRATLLQASEQSRMPAVQLLEPAVAPGEVWRPRYARDAAIALGAAFVLGLLAMWFVELFNRQPAPPPTLVVAQPIGGSGYRGPQQATLAQPAAPALAGGAPALLEAQADLPRELARDELLALLHGASEEVRVAILLLLHGLSREEAIALDWNAVALDRRQLRIEGDPPRTLALQDALAARLARCAPRPGEPVLTAPGGGPLDGAALDAELLCAAHDAGLEDPAGIDAAALRHAYLAFLVRQGIRFADLAQLVGRLPADEMGAYSRLAPSGPRLSLEAIRLELVGAAELDAG</sequence>
<name>A0A7X7LWG3_9RHOO</name>
<keyword evidence="1" id="KW-0233">DNA recombination</keyword>
<protein>
    <recommendedName>
        <fullName evidence="4">Tyr recombinase domain-containing protein</fullName>
    </recommendedName>
</protein>
<dbReference type="Proteomes" id="UP000536534">
    <property type="component" value="Unassembled WGS sequence"/>
</dbReference>
<evidence type="ECO:0000313" key="6">
    <source>
        <dbReference type="Proteomes" id="UP000536534"/>
    </source>
</evidence>
<dbReference type="PROSITE" id="PS51898">
    <property type="entry name" value="TYR_RECOMBINASE"/>
    <property type="match status" value="1"/>
</dbReference>
<evidence type="ECO:0000256" key="2">
    <source>
        <dbReference type="SAM" id="Coils"/>
    </source>
</evidence>
<keyword evidence="3" id="KW-1133">Transmembrane helix</keyword>
<feature type="non-terminal residue" evidence="5">
    <location>
        <position position="1"/>
    </location>
</feature>